<feature type="transmembrane region" description="Helical" evidence="8">
    <location>
        <begin position="87"/>
        <end position="108"/>
    </location>
</feature>
<evidence type="ECO:0000256" key="2">
    <source>
        <dbReference type="ARBA" id="ARBA00022723"/>
    </source>
</evidence>
<keyword evidence="5 6" id="KW-0482">Metalloprotease</keyword>
<keyword evidence="2" id="KW-0479">Metal-binding</keyword>
<evidence type="ECO:0000256" key="5">
    <source>
        <dbReference type="ARBA" id="ARBA00023049"/>
    </source>
</evidence>
<dbReference type="InterPro" id="IPR001915">
    <property type="entry name" value="Peptidase_M48"/>
</dbReference>
<keyword evidence="8" id="KW-0472">Membrane</keyword>
<dbReference type="Gene3D" id="3.30.2010.10">
    <property type="entry name" value="Metalloproteases ('zincins'), catalytic domain"/>
    <property type="match status" value="1"/>
</dbReference>
<keyword evidence="3 6" id="KW-0378">Hydrolase</keyword>
<keyword evidence="8" id="KW-0812">Transmembrane</keyword>
<organism evidence="10 11">
    <name type="scientific">Actinomadura miaoliensis</name>
    <dbReference type="NCBI Taxonomy" id="430685"/>
    <lineage>
        <taxon>Bacteria</taxon>
        <taxon>Bacillati</taxon>
        <taxon>Actinomycetota</taxon>
        <taxon>Actinomycetes</taxon>
        <taxon>Streptosporangiales</taxon>
        <taxon>Thermomonosporaceae</taxon>
        <taxon>Actinomadura</taxon>
    </lineage>
</organism>
<feature type="region of interest" description="Disordered" evidence="7">
    <location>
        <begin position="1"/>
        <end position="80"/>
    </location>
</feature>
<evidence type="ECO:0000313" key="10">
    <source>
        <dbReference type="EMBL" id="GAA4091119.1"/>
    </source>
</evidence>
<keyword evidence="11" id="KW-1185">Reference proteome</keyword>
<dbReference type="Proteomes" id="UP001500683">
    <property type="component" value="Unassembled WGS sequence"/>
</dbReference>
<feature type="transmembrane region" description="Helical" evidence="8">
    <location>
        <begin position="268"/>
        <end position="297"/>
    </location>
</feature>
<evidence type="ECO:0000256" key="7">
    <source>
        <dbReference type="SAM" id="MobiDB-lite"/>
    </source>
</evidence>
<accession>A0ABP7WKP8</accession>
<feature type="transmembrane region" description="Helical" evidence="8">
    <location>
        <begin position="114"/>
        <end position="135"/>
    </location>
</feature>
<evidence type="ECO:0000256" key="1">
    <source>
        <dbReference type="ARBA" id="ARBA00022670"/>
    </source>
</evidence>
<evidence type="ECO:0000256" key="3">
    <source>
        <dbReference type="ARBA" id="ARBA00022801"/>
    </source>
</evidence>
<feature type="domain" description="Peptidase M48" evidence="9">
    <location>
        <begin position="155"/>
        <end position="323"/>
    </location>
</feature>
<keyword evidence="8" id="KW-1133">Transmembrane helix</keyword>
<comment type="similarity">
    <text evidence="6">Belongs to the peptidase M48 family.</text>
</comment>
<evidence type="ECO:0000256" key="6">
    <source>
        <dbReference type="RuleBase" id="RU003983"/>
    </source>
</evidence>
<protein>
    <recommendedName>
        <fullName evidence="9">Peptidase M48 domain-containing protein</fullName>
    </recommendedName>
</protein>
<keyword evidence="4 6" id="KW-0862">Zinc</keyword>
<sequence>MGRERYWDGQTWTDQSRPWTGKAAAMTEHVAPPATRRPARKALTRARGPANVPARETPPAKALSLRPQPATPPAKGSHRPGMWPTTVTLVTVVAVLAGEAAIIVPLAYAAHLAWPSWGALVPFAAWCGLALFTFLPAAQSWSARTHGCREPTASERSRLERPWRALLHRAGLRDRQYRLMVTDSDDLNACTPARRIVTVTTHAASLPTPHLEAVLAHELGHKRGLQSLPAFVTTHLTLPSRTLRWTLRTLWSPVVPMWKRAVAWHRPIGFLMVFLLAAVATTVTLLAALPAVIAYAATTLTRLSKAPADSEADRLAVHLGLGPELLTAVETHIENTAPSAALPLPLVQRAQHLRRTLPPT</sequence>
<gene>
    <name evidence="10" type="ORF">GCM10022214_60070</name>
</gene>
<reference evidence="11" key="1">
    <citation type="journal article" date="2019" name="Int. J. Syst. Evol. Microbiol.">
        <title>The Global Catalogue of Microorganisms (GCM) 10K type strain sequencing project: providing services to taxonomists for standard genome sequencing and annotation.</title>
        <authorList>
            <consortium name="The Broad Institute Genomics Platform"/>
            <consortium name="The Broad Institute Genome Sequencing Center for Infectious Disease"/>
            <person name="Wu L."/>
            <person name="Ma J."/>
        </authorList>
    </citation>
    <scope>NUCLEOTIDE SEQUENCE [LARGE SCALE GENOMIC DNA]</scope>
    <source>
        <strain evidence="11">JCM 16702</strain>
    </source>
</reference>
<evidence type="ECO:0000259" key="9">
    <source>
        <dbReference type="Pfam" id="PF01435"/>
    </source>
</evidence>
<dbReference type="Pfam" id="PF01435">
    <property type="entry name" value="Peptidase_M48"/>
    <property type="match status" value="1"/>
</dbReference>
<evidence type="ECO:0000313" key="11">
    <source>
        <dbReference type="Proteomes" id="UP001500683"/>
    </source>
</evidence>
<evidence type="ECO:0000256" key="4">
    <source>
        <dbReference type="ARBA" id="ARBA00022833"/>
    </source>
</evidence>
<comment type="caution">
    <text evidence="10">The sequence shown here is derived from an EMBL/GenBank/DDBJ whole genome shotgun (WGS) entry which is preliminary data.</text>
</comment>
<name>A0ABP7WKP8_9ACTN</name>
<proteinExistence type="inferred from homology"/>
<dbReference type="EMBL" id="BAAAZG010000047">
    <property type="protein sequence ID" value="GAA4091119.1"/>
    <property type="molecule type" value="Genomic_DNA"/>
</dbReference>
<comment type="cofactor">
    <cofactor evidence="6">
        <name>Zn(2+)</name>
        <dbReference type="ChEBI" id="CHEBI:29105"/>
    </cofactor>
    <text evidence="6">Binds 1 zinc ion per subunit.</text>
</comment>
<evidence type="ECO:0000256" key="8">
    <source>
        <dbReference type="SAM" id="Phobius"/>
    </source>
</evidence>
<keyword evidence="1 6" id="KW-0645">Protease</keyword>